<reference evidence="19 21" key="2">
    <citation type="submission" date="2019-08" db="EMBL/GenBank/DDBJ databases">
        <title>Complete genome sequences of Francisella adeliensis (FSC1325 and FSC1326).</title>
        <authorList>
            <person name="Ohrman C."/>
            <person name="Uneklint I."/>
            <person name="Vallesi A."/>
            <person name="Karlsson L."/>
            <person name="Sjodin A."/>
        </authorList>
    </citation>
    <scope>NUCLEOTIDE SEQUENCE [LARGE SCALE GENOMIC DNA]</scope>
    <source>
        <strain evidence="19 21">FSC1325</strain>
    </source>
</reference>
<keyword evidence="13" id="KW-0131">Cell cycle</keyword>
<evidence type="ECO:0000256" key="15">
    <source>
        <dbReference type="SAM" id="MobiDB-lite"/>
    </source>
</evidence>
<feature type="binding site" evidence="14">
    <location>
        <begin position="507"/>
        <end position="514"/>
    </location>
    <ligand>
        <name>ATP</name>
        <dbReference type="ChEBI" id="CHEBI:30616"/>
    </ligand>
</feature>
<dbReference type="Pfam" id="PF09397">
    <property type="entry name" value="FtsK_gamma"/>
    <property type="match status" value="1"/>
</dbReference>
<keyword evidence="5" id="KW-0132">Cell division</keyword>
<evidence type="ECO:0000313" key="21">
    <source>
        <dbReference type="Proteomes" id="UP000681131"/>
    </source>
</evidence>
<feature type="transmembrane region" description="Helical" evidence="16">
    <location>
        <begin position="153"/>
        <end position="174"/>
    </location>
</feature>
<feature type="transmembrane region" description="Helical" evidence="16">
    <location>
        <begin position="61"/>
        <end position="88"/>
    </location>
</feature>
<evidence type="ECO:0000256" key="6">
    <source>
        <dbReference type="ARBA" id="ARBA00022692"/>
    </source>
</evidence>
<evidence type="ECO:0000256" key="3">
    <source>
        <dbReference type="ARBA" id="ARBA00020887"/>
    </source>
</evidence>
<evidence type="ECO:0000313" key="19">
    <source>
        <dbReference type="EMBL" id="QIW12508.1"/>
    </source>
</evidence>
<dbReference type="Pfam" id="PF17854">
    <property type="entry name" value="FtsK_alpha"/>
    <property type="match status" value="1"/>
</dbReference>
<evidence type="ECO:0000256" key="12">
    <source>
        <dbReference type="ARBA" id="ARBA00023136"/>
    </source>
</evidence>
<dbReference type="PANTHER" id="PTHR22683">
    <property type="entry name" value="SPORULATION PROTEIN RELATED"/>
    <property type="match status" value="1"/>
</dbReference>
<dbReference type="Pfam" id="PF13491">
    <property type="entry name" value="FtsK_4TM"/>
    <property type="match status" value="1"/>
</dbReference>
<dbReference type="Pfam" id="PF01580">
    <property type="entry name" value="FtsK_SpoIIIE"/>
    <property type="match status" value="1"/>
</dbReference>
<dbReference type="InterPro" id="IPR018541">
    <property type="entry name" value="Ftsk_gamma"/>
</dbReference>
<keyword evidence="10 16" id="KW-1133">Transmembrane helix</keyword>
<dbReference type="FunFam" id="3.40.50.300:FF:000209">
    <property type="entry name" value="Cell division protein FtsK"/>
    <property type="match status" value="1"/>
</dbReference>
<evidence type="ECO:0000256" key="9">
    <source>
        <dbReference type="ARBA" id="ARBA00022840"/>
    </source>
</evidence>
<keyword evidence="4" id="KW-1003">Cell membrane</keyword>
<accession>A0A2Z4XZQ9</accession>
<organism evidence="18 20">
    <name type="scientific">Francisella adeliensis</name>
    <dbReference type="NCBI Taxonomy" id="2007306"/>
    <lineage>
        <taxon>Bacteria</taxon>
        <taxon>Pseudomonadati</taxon>
        <taxon>Pseudomonadota</taxon>
        <taxon>Gammaproteobacteria</taxon>
        <taxon>Thiotrichales</taxon>
        <taxon>Francisellaceae</taxon>
        <taxon>Francisella</taxon>
    </lineage>
</organism>
<evidence type="ECO:0000259" key="17">
    <source>
        <dbReference type="PROSITE" id="PS50901"/>
    </source>
</evidence>
<evidence type="ECO:0000313" key="18">
    <source>
        <dbReference type="EMBL" id="AXA34264.1"/>
    </source>
</evidence>
<dbReference type="GO" id="GO:0051301">
    <property type="term" value="P:cell division"/>
    <property type="evidence" value="ECO:0007669"/>
    <property type="project" value="UniProtKB-KW"/>
</dbReference>
<dbReference type="EMBL" id="CP043424">
    <property type="protein sequence ID" value="QIW12508.1"/>
    <property type="molecule type" value="Genomic_DNA"/>
</dbReference>
<evidence type="ECO:0000256" key="14">
    <source>
        <dbReference type="PROSITE-ProRule" id="PRU00289"/>
    </source>
</evidence>
<dbReference type="OrthoDB" id="9807790at2"/>
<dbReference type="GO" id="GO:0007059">
    <property type="term" value="P:chromosome segregation"/>
    <property type="evidence" value="ECO:0007669"/>
    <property type="project" value="UniProtKB-KW"/>
</dbReference>
<proteinExistence type="inferred from homology"/>
<dbReference type="Gene3D" id="3.40.50.300">
    <property type="entry name" value="P-loop containing nucleotide triphosphate hydrolases"/>
    <property type="match status" value="1"/>
</dbReference>
<dbReference type="PROSITE" id="PS50901">
    <property type="entry name" value="FTSK"/>
    <property type="match status" value="1"/>
</dbReference>
<feature type="compositionally biased region" description="Polar residues" evidence="15">
    <location>
        <begin position="328"/>
        <end position="343"/>
    </location>
</feature>
<dbReference type="Proteomes" id="UP000251120">
    <property type="component" value="Chromosome"/>
</dbReference>
<gene>
    <name evidence="18" type="ORF">CDH04_07530</name>
    <name evidence="19" type="ORF">FZC43_07535</name>
</gene>
<feature type="region of interest" description="Disordered" evidence="15">
    <location>
        <begin position="222"/>
        <end position="246"/>
    </location>
</feature>
<dbReference type="InterPro" id="IPR050206">
    <property type="entry name" value="FtsK/SpoIIIE/SftA"/>
</dbReference>
<dbReference type="InterPro" id="IPR036390">
    <property type="entry name" value="WH_DNA-bd_sf"/>
</dbReference>
<keyword evidence="8" id="KW-0159">Chromosome partition</keyword>
<evidence type="ECO:0000256" key="2">
    <source>
        <dbReference type="ARBA" id="ARBA00006474"/>
    </source>
</evidence>
<dbReference type="Proteomes" id="UP000681131">
    <property type="component" value="Chromosome"/>
</dbReference>
<reference evidence="18 20" key="1">
    <citation type="submission" date="2017-06" db="EMBL/GenBank/DDBJ databases">
        <title>Complete genome of Francisella adeliensis.</title>
        <authorList>
            <person name="Vallesi A."/>
            <person name="Sjodin A."/>
        </authorList>
    </citation>
    <scope>NUCLEOTIDE SEQUENCE [LARGE SCALE GENOMIC DNA]</scope>
    <source>
        <strain evidence="18 20">FDC440</strain>
    </source>
</reference>
<feature type="transmembrane region" description="Helical" evidence="16">
    <location>
        <begin position="20"/>
        <end position="41"/>
    </location>
</feature>
<evidence type="ECO:0000256" key="1">
    <source>
        <dbReference type="ARBA" id="ARBA00004651"/>
    </source>
</evidence>
<dbReference type="InterPro" id="IPR025199">
    <property type="entry name" value="FtsK_4TM"/>
</dbReference>
<dbReference type="CDD" id="cd01127">
    <property type="entry name" value="TrwB_TraG_TraD_VirD4"/>
    <property type="match status" value="1"/>
</dbReference>
<comment type="subcellular location">
    <subcellularLocation>
        <location evidence="1">Cell membrane</location>
        <topology evidence="1">Multi-pass membrane protein</topology>
    </subcellularLocation>
</comment>
<evidence type="ECO:0000256" key="4">
    <source>
        <dbReference type="ARBA" id="ARBA00022475"/>
    </source>
</evidence>
<evidence type="ECO:0000313" key="20">
    <source>
        <dbReference type="Proteomes" id="UP000251120"/>
    </source>
</evidence>
<dbReference type="SMART" id="SM00843">
    <property type="entry name" value="Ftsk_gamma"/>
    <property type="match status" value="1"/>
</dbReference>
<dbReference type="InterPro" id="IPR027417">
    <property type="entry name" value="P-loop_NTPase"/>
</dbReference>
<feature type="compositionally biased region" description="Polar residues" evidence="15">
    <location>
        <begin position="231"/>
        <end position="246"/>
    </location>
</feature>
<comment type="similarity">
    <text evidence="2">Belongs to the FtsK/SpoIIIE/SftA family.</text>
</comment>
<keyword evidence="12 16" id="KW-0472">Membrane</keyword>
<dbReference type="PANTHER" id="PTHR22683:SF41">
    <property type="entry name" value="DNA TRANSLOCASE FTSK"/>
    <property type="match status" value="1"/>
</dbReference>
<dbReference type="GO" id="GO:0003677">
    <property type="term" value="F:DNA binding"/>
    <property type="evidence" value="ECO:0007669"/>
    <property type="project" value="UniProtKB-KW"/>
</dbReference>
<keyword evidence="7 14" id="KW-0547">Nucleotide-binding</keyword>
<keyword evidence="9 14" id="KW-0067">ATP-binding</keyword>
<keyword evidence="11" id="KW-0238">DNA-binding</keyword>
<feature type="region of interest" description="Disordered" evidence="15">
    <location>
        <begin position="324"/>
        <end position="343"/>
    </location>
</feature>
<evidence type="ECO:0000256" key="5">
    <source>
        <dbReference type="ARBA" id="ARBA00022618"/>
    </source>
</evidence>
<protein>
    <recommendedName>
        <fullName evidence="3">DNA translocase FtsK</fullName>
    </recommendedName>
</protein>
<dbReference type="InterPro" id="IPR041027">
    <property type="entry name" value="FtsK_alpha"/>
</dbReference>
<keyword evidence="6 16" id="KW-0812">Transmembrane</keyword>
<evidence type="ECO:0000256" key="8">
    <source>
        <dbReference type="ARBA" id="ARBA00022829"/>
    </source>
</evidence>
<dbReference type="Gene3D" id="3.30.980.40">
    <property type="match status" value="1"/>
</dbReference>
<feature type="transmembrane region" description="Helical" evidence="16">
    <location>
        <begin position="109"/>
        <end position="133"/>
    </location>
</feature>
<dbReference type="InterPro" id="IPR002543">
    <property type="entry name" value="FtsK_dom"/>
</dbReference>
<dbReference type="SUPFAM" id="SSF46785">
    <property type="entry name" value="Winged helix' DNA-binding domain"/>
    <property type="match status" value="1"/>
</dbReference>
<dbReference type="EMBL" id="CP021781">
    <property type="protein sequence ID" value="AXA34264.1"/>
    <property type="molecule type" value="Genomic_DNA"/>
</dbReference>
<name>A0A2Z4XZQ9_9GAMM</name>
<dbReference type="InterPro" id="IPR036388">
    <property type="entry name" value="WH-like_DNA-bd_sf"/>
</dbReference>
<dbReference type="AlphaFoldDB" id="A0A2Z4XZQ9"/>
<evidence type="ECO:0000256" key="16">
    <source>
        <dbReference type="SAM" id="Phobius"/>
    </source>
</evidence>
<feature type="domain" description="FtsK" evidence="17">
    <location>
        <begin position="490"/>
        <end position="704"/>
    </location>
</feature>
<evidence type="ECO:0000256" key="11">
    <source>
        <dbReference type="ARBA" id="ARBA00023125"/>
    </source>
</evidence>
<keyword evidence="21" id="KW-1185">Reference proteome</keyword>
<evidence type="ECO:0000256" key="13">
    <source>
        <dbReference type="ARBA" id="ARBA00023306"/>
    </source>
</evidence>
<evidence type="ECO:0000256" key="10">
    <source>
        <dbReference type="ARBA" id="ARBA00022989"/>
    </source>
</evidence>
<dbReference type="Gene3D" id="1.10.10.10">
    <property type="entry name" value="Winged helix-like DNA-binding domain superfamily/Winged helix DNA-binding domain"/>
    <property type="match status" value="1"/>
</dbReference>
<dbReference type="GO" id="GO:0005524">
    <property type="term" value="F:ATP binding"/>
    <property type="evidence" value="ECO:0007669"/>
    <property type="project" value="UniProtKB-UniRule"/>
</dbReference>
<evidence type="ECO:0000256" key="7">
    <source>
        <dbReference type="ARBA" id="ARBA00022741"/>
    </source>
</evidence>
<sequence length="845" mass="93458">MTDSKHKNTNHAVGRLKIALVLILAAIVIYLFIALFTFNINDAGWSSISSETITKNYAGPVGAYISSFLLAIFGVIAFLIPFLIIDIIRVLLIKPKDEQLSYVMFTIKIIGIVIFILSCTGLAELYLSFANYWVPQRSGGILGYESAKFVVKYLSTVGGSFTLIITLFVGLTLYCGNSWLNLIKEVSKLITKTLAYIATSKPKEKDNINRIDDFEEFKNKSSNLSKDEKASTNISLDNKTDQSVQQSDEDTFREILGHPNNDEELTFIDNKSFEEDSEENIVNGSEHGGFEPVVPEEIESTETKRFDSFEEFVEATPAPVMPKAKTEQPLNNQSVTQNNPVNNAVTTRDNFKKVGLPSIDLLLEPEDKKIVVSQQELNETSSLLEQTLNDFNINAKVVGAYPGPVITRYEIDLARGTKVSKLVGISQDLARALSTTAVRVVEVIPGKPYVGLELPNPTREMVRIKEVLGCPEFLDSKSPTLMGIGVDISGKPTFAELAKMPHLLVAGTTGSGKSVGVNSMIISMLYKCTPEQLKFIMIDPKMLELSIYDGIPHLLTPVVTDMTEAANSLRWCVKEMERRYALMSAAGVRNIALLNDKIEQAEKDGRPLKDTMFIKMNPERAHEAPILTKMPYIVVVADEFADMIMVVGKKVEELIARLAQKARAAGIHIILATQRPSADVVTGLIKANIPTRMSFQVSAKIDSRIMLDQQGAEQLLGMGDMLYLKPGLGAPMRIHGAFVDDNEVHKVVDAWKEYGAPEYIEDILETSEDGENGSSGDNGSSEDPLYNDAVEIVIKSQKASISAVQRKLKIGYNRSARLMEEMEDNGIVSEMNQNGMRDVLINREQ</sequence>
<dbReference type="RefSeq" id="WP_112870442.1">
    <property type="nucleotide sequence ID" value="NZ_CP043424.1"/>
</dbReference>
<dbReference type="SUPFAM" id="SSF52540">
    <property type="entry name" value="P-loop containing nucleoside triphosphate hydrolases"/>
    <property type="match status" value="1"/>
</dbReference>
<dbReference type="GO" id="GO:0005886">
    <property type="term" value="C:plasma membrane"/>
    <property type="evidence" value="ECO:0007669"/>
    <property type="project" value="UniProtKB-SubCell"/>
</dbReference>
<dbReference type="KEGG" id="fad:CDH04_07530"/>